<dbReference type="SUPFAM" id="SSF55785">
    <property type="entry name" value="PYP-like sensor domain (PAS domain)"/>
    <property type="match status" value="1"/>
</dbReference>
<dbReference type="InterPro" id="IPR035919">
    <property type="entry name" value="EAL_sf"/>
</dbReference>
<dbReference type="Gene3D" id="3.30.450.20">
    <property type="entry name" value="PAS domain"/>
    <property type="match status" value="1"/>
</dbReference>
<dbReference type="AlphaFoldDB" id="A0A840R6U1"/>
<name>A0A840R6U1_9GAMM</name>
<dbReference type="PROSITE" id="PS50883">
    <property type="entry name" value="EAL"/>
    <property type="match status" value="1"/>
</dbReference>
<dbReference type="Gene3D" id="3.30.70.270">
    <property type="match status" value="1"/>
</dbReference>
<dbReference type="PROSITE" id="PS50887">
    <property type="entry name" value="GGDEF"/>
    <property type="match status" value="1"/>
</dbReference>
<dbReference type="EMBL" id="JACHHW010000011">
    <property type="protein sequence ID" value="MBB5188965.1"/>
    <property type="molecule type" value="Genomic_DNA"/>
</dbReference>
<dbReference type="RefSeq" id="WP_184464683.1">
    <property type="nucleotide sequence ID" value="NZ_JACHHW010000011.1"/>
</dbReference>
<dbReference type="InterPro" id="IPR001633">
    <property type="entry name" value="EAL_dom"/>
</dbReference>
<sequence length="668" mass="74683">MSNDTAINILLFCLADNDAEQIIACCRRAGRVAHTQGIETGEKLAEVILEKQWDVLIFDAERSQLDVQRCGHILRKHQVDISLIFMGEGDPLNPPDPAVTDIISKYDVPQIVGAALREQRSQTLRRQLKQREIDLKEAEGRNELLLADHLDPLAYITDGMIIYANPPFCEHMGNEDLEGFPIVDLITNKDQDRFKNALKKQQLNKDQQQLEISFAHSDGREIKTLITCNSANYDGEACIQLSLNINDSNNQFNGVDLSTQMSNKYRFQEVLQEFIENERNSDSSLILLSLDRFSKLRQSSSLLDVEKILEAISKHVREVMPAQFYGRVADDMIAAICHHVSSDAALEMGLELCKTIENDIFEIKKKSLQCTASIAIMPINHLTPPRASVLLDTLFHGAEKIFLAGGNNAEICHRERQQLSTLDAATSLASEALNQGRLTLLFQPMINLGNADGDHYEASLDIKDWVEGEVTAGELLRVIEQEPDNNKLDHWIVVEATKQLAKERQTGQDLKLIINLSGNVFHDPEFCSWLSVAFKAAGLPPSSVILQFNEESIANALKPALNFAQQLQKMGSALSVRNFGRAQKGNKFLSHIQPHLVKPGFRKTDTPSDEQIKDIVAQAKMLKSRVLIPNVGSAATLAMLWQLGPDFIQGSYVNEPMPSMNYEFASFN</sequence>
<evidence type="ECO:0000313" key="4">
    <source>
        <dbReference type="EMBL" id="MBB5188965.1"/>
    </source>
</evidence>
<dbReference type="CDD" id="cd01948">
    <property type="entry name" value="EAL"/>
    <property type="match status" value="1"/>
</dbReference>
<dbReference type="PANTHER" id="PTHR33121:SF23">
    <property type="entry name" value="CYCLIC DI-GMP PHOSPHODIESTERASE PDEB"/>
    <property type="match status" value="1"/>
</dbReference>
<dbReference type="SUPFAM" id="SSF141868">
    <property type="entry name" value="EAL domain-like"/>
    <property type="match status" value="1"/>
</dbReference>
<feature type="coiled-coil region" evidence="1">
    <location>
        <begin position="121"/>
        <end position="148"/>
    </location>
</feature>
<evidence type="ECO:0000313" key="5">
    <source>
        <dbReference type="Proteomes" id="UP000536640"/>
    </source>
</evidence>
<proteinExistence type="predicted"/>
<comment type="caution">
    <text evidence="4">The sequence shown here is derived from an EMBL/GenBank/DDBJ whole genome shotgun (WGS) entry which is preliminary data.</text>
</comment>
<keyword evidence="1" id="KW-0175">Coiled coil</keyword>
<dbReference type="Proteomes" id="UP000536640">
    <property type="component" value="Unassembled WGS sequence"/>
</dbReference>
<dbReference type="PANTHER" id="PTHR33121">
    <property type="entry name" value="CYCLIC DI-GMP PHOSPHODIESTERASE PDEF"/>
    <property type="match status" value="1"/>
</dbReference>
<evidence type="ECO:0000259" key="2">
    <source>
        <dbReference type="PROSITE" id="PS50883"/>
    </source>
</evidence>
<keyword evidence="5" id="KW-1185">Reference proteome</keyword>
<dbReference type="SMART" id="SM00052">
    <property type="entry name" value="EAL"/>
    <property type="match status" value="1"/>
</dbReference>
<feature type="domain" description="GGDEF" evidence="3">
    <location>
        <begin position="281"/>
        <end position="414"/>
    </location>
</feature>
<dbReference type="Gene3D" id="3.20.20.450">
    <property type="entry name" value="EAL domain"/>
    <property type="match status" value="1"/>
</dbReference>
<dbReference type="InterPro" id="IPR050706">
    <property type="entry name" value="Cyclic-di-GMP_PDE-like"/>
</dbReference>
<dbReference type="SUPFAM" id="SSF55073">
    <property type="entry name" value="Nucleotide cyclase"/>
    <property type="match status" value="1"/>
</dbReference>
<dbReference type="GO" id="GO:0071111">
    <property type="term" value="F:cyclic-guanylate-specific phosphodiesterase activity"/>
    <property type="evidence" value="ECO:0007669"/>
    <property type="project" value="InterPro"/>
</dbReference>
<dbReference type="Pfam" id="PF00563">
    <property type="entry name" value="EAL"/>
    <property type="match status" value="1"/>
</dbReference>
<dbReference type="InterPro" id="IPR000160">
    <property type="entry name" value="GGDEF_dom"/>
</dbReference>
<feature type="domain" description="EAL" evidence="2">
    <location>
        <begin position="422"/>
        <end position="668"/>
    </location>
</feature>
<dbReference type="InterPro" id="IPR029787">
    <property type="entry name" value="Nucleotide_cyclase"/>
</dbReference>
<gene>
    <name evidence="4" type="ORF">HNQ57_003262</name>
</gene>
<dbReference type="Pfam" id="PF13426">
    <property type="entry name" value="PAS_9"/>
    <property type="match status" value="1"/>
</dbReference>
<protein>
    <submittedName>
        <fullName evidence="4">EAL domain-containing protein (Putative c-di-GMP-specific phosphodiesterase class I)/GGDEF domain-containing protein</fullName>
    </submittedName>
</protein>
<dbReference type="InterPro" id="IPR035965">
    <property type="entry name" value="PAS-like_dom_sf"/>
</dbReference>
<dbReference type="CDD" id="cd00130">
    <property type="entry name" value="PAS"/>
    <property type="match status" value="1"/>
</dbReference>
<organism evidence="4 5">
    <name type="scientific">Zhongshania antarctica</name>
    <dbReference type="NCBI Taxonomy" id="641702"/>
    <lineage>
        <taxon>Bacteria</taxon>
        <taxon>Pseudomonadati</taxon>
        <taxon>Pseudomonadota</taxon>
        <taxon>Gammaproteobacteria</taxon>
        <taxon>Cellvibrionales</taxon>
        <taxon>Spongiibacteraceae</taxon>
        <taxon>Zhongshania</taxon>
    </lineage>
</organism>
<dbReference type="InterPro" id="IPR000014">
    <property type="entry name" value="PAS"/>
</dbReference>
<evidence type="ECO:0000259" key="3">
    <source>
        <dbReference type="PROSITE" id="PS50887"/>
    </source>
</evidence>
<dbReference type="InterPro" id="IPR043128">
    <property type="entry name" value="Rev_trsase/Diguanyl_cyclase"/>
</dbReference>
<accession>A0A840R6U1</accession>
<evidence type="ECO:0000256" key="1">
    <source>
        <dbReference type="SAM" id="Coils"/>
    </source>
</evidence>
<reference evidence="4 5" key="1">
    <citation type="submission" date="2020-08" db="EMBL/GenBank/DDBJ databases">
        <title>Genomic Encyclopedia of Type Strains, Phase IV (KMG-IV): sequencing the most valuable type-strain genomes for metagenomic binning, comparative biology and taxonomic classification.</title>
        <authorList>
            <person name="Goeker M."/>
        </authorList>
    </citation>
    <scope>NUCLEOTIDE SEQUENCE [LARGE SCALE GENOMIC DNA]</scope>
    <source>
        <strain evidence="4 5">DSM 25701</strain>
    </source>
</reference>
<dbReference type="Pfam" id="PF00990">
    <property type="entry name" value="GGDEF"/>
    <property type="match status" value="1"/>
</dbReference>